<comment type="caution">
    <text evidence="1">The sequence shown here is derived from an EMBL/GenBank/DDBJ whole genome shotgun (WGS) entry which is preliminary data.</text>
</comment>
<dbReference type="EMBL" id="JAHRIN010076773">
    <property type="protein sequence ID" value="MEQ2218323.1"/>
    <property type="molecule type" value="Genomic_DNA"/>
</dbReference>
<protein>
    <recommendedName>
        <fullName evidence="3">Secreted protein</fullName>
    </recommendedName>
</protein>
<sequence length="87" mass="9345">MSVFLGLSCSIVKRTTPPSVKGSLTGSGKSRPVLLTSQNVFVCEGQSCCFEFSAHSDMATILSSEAVPFFRCDLRSQYRSCAAPSRS</sequence>
<name>A0ABV0SF15_9TELE</name>
<keyword evidence="2" id="KW-1185">Reference proteome</keyword>
<gene>
    <name evidence="1" type="ORF">XENOCAPTIV_001593</name>
</gene>
<dbReference type="Proteomes" id="UP001434883">
    <property type="component" value="Unassembled WGS sequence"/>
</dbReference>
<evidence type="ECO:0000313" key="1">
    <source>
        <dbReference type="EMBL" id="MEQ2218323.1"/>
    </source>
</evidence>
<evidence type="ECO:0000313" key="2">
    <source>
        <dbReference type="Proteomes" id="UP001434883"/>
    </source>
</evidence>
<evidence type="ECO:0008006" key="3">
    <source>
        <dbReference type="Google" id="ProtNLM"/>
    </source>
</evidence>
<feature type="non-terminal residue" evidence="1">
    <location>
        <position position="87"/>
    </location>
</feature>
<accession>A0ABV0SF15</accession>
<organism evidence="1 2">
    <name type="scientific">Xenoophorus captivus</name>
    <dbReference type="NCBI Taxonomy" id="1517983"/>
    <lineage>
        <taxon>Eukaryota</taxon>
        <taxon>Metazoa</taxon>
        <taxon>Chordata</taxon>
        <taxon>Craniata</taxon>
        <taxon>Vertebrata</taxon>
        <taxon>Euteleostomi</taxon>
        <taxon>Actinopterygii</taxon>
        <taxon>Neopterygii</taxon>
        <taxon>Teleostei</taxon>
        <taxon>Neoteleostei</taxon>
        <taxon>Acanthomorphata</taxon>
        <taxon>Ovalentaria</taxon>
        <taxon>Atherinomorphae</taxon>
        <taxon>Cyprinodontiformes</taxon>
        <taxon>Goodeidae</taxon>
        <taxon>Xenoophorus</taxon>
    </lineage>
</organism>
<reference evidence="1 2" key="1">
    <citation type="submission" date="2021-06" db="EMBL/GenBank/DDBJ databases">
        <authorList>
            <person name="Palmer J.M."/>
        </authorList>
    </citation>
    <scope>NUCLEOTIDE SEQUENCE [LARGE SCALE GENOMIC DNA]</scope>
    <source>
        <strain evidence="1 2">XC_2019</strain>
        <tissue evidence="1">Muscle</tissue>
    </source>
</reference>
<proteinExistence type="predicted"/>